<name>Q6Z525_ORYSJ</name>
<feature type="compositionally biased region" description="Low complexity" evidence="1">
    <location>
        <begin position="67"/>
        <end position="78"/>
    </location>
</feature>
<feature type="region of interest" description="Disordered" evidence="1">
    <location>
        <begin position="67"/>
        <end position="138"/>
    </location>
</feature>
<evidence type="ECO:0000313" key="4">
    <source>
        <dbReference type="Proteomes" id="UP000000763"/>
    </source>
</evidence>
<dbReference type="EMBL" id="AP005159">
    <property type="protein sequence ID" value="BAD10158.1"/>
    <property type="molecule type" value="Genomic_DNA"/>
</dbReference>
<dbReference type="AlphaFoldDB" id="Q6Z525"/>
<protein>
    <submittedName>
        <fullName evidence="3">Uncharacterized protein</fullName>
    </submittedName>
</protein>
<reference evidence="4" key="3">
    <citation type="journal article" date="2005" name="Nature">
        <title>The map-based sequence of the rice genome.</title>
        <authorList>
            <consortium name="International rice genome sequencing project (IRGSP)"/>
            <person name="Matsumoto T."/>
            <person name="Wu J."/>
            <person name="Kanamori H."/>
            <person name="Katayose Y."/>
            <person name="Fujisawa M."/>
            <person name="Namiki N."/>
            <person name="Mizuno H."/>
            <person name="Yamamoto K."/>
            <person name="Antonio B.A."/>
            <person name="Baba T."/>
            <person name="Sakata K."/>
            <person name="Nagamura Y."/>
            <person name="Aoki H."/>
            <person name="Arikawa K."/>
            <person name="Arita K."/>
            <person name="Bito T."/>
            <person name="Chiden Y."/>
            <person name="Fujitsuka N."/>
            <person name="Fukunaka R."/>
            <person name="Hamada M."/>
            <person name="Harada C."/>
            <person name="Hayashi A."/>
            <person name="Hijishita S."/>
            <person name="Honda M."/>
            <person name="Hosokawa S."/>
            <person name="Ichikawa Y."/>
            <person name="Idonuma A."/>
            <person name="Iijima M."/>
            <person name="Ikeda M."/>
            <person name="Ikeno M."/>
            <person name="Ito K."/>
            <person name="Ito S."/>
            <person name="Ito T."/>
            <person name="Ito Y."/>
            <person name="Ito Y."/>
            <person name="Iwabuchi A."/>
            <person name="Kamiya K."/>
            <person name="Karasawa W."/>
            <person name="Kurita K."/>
            <person name="Katagiri S."/>
            <person name="Kikuta A."/>
            <person name="Kobayashi H."/>
            <person name="Kobayashi N."/>
            <person name="Machita K."/>
            <person name="Maehara T."/>
            <person name="Masukawa M."/>
            <person name="Mizubayashi T."/>
            <person name="Mukai Y."/>
            <person name="Nagasaki H."/>
            <person name="Nagata Y."/>
            <person name="Naito S."/>
            <person name="Nakashima M."/>
            <person name="Nakama Y."/>
            <person name="Nakamichi Y."/>
            <person name="Nakamura M."/>
            <person name="Meguro A."/>
            <person name="Negishi M."/>
            <person name="Ohta I."/>
            <person name="Ohta T."/>
            <person name="Okamoto M."/>
            <person name="Ono N."/>
            <person name="Saji S."/>
            <person name="Sakaguchi M."/>
            <person name="Sakai K."/>
            <person name="Shibata M."/>
            <person name="Shimokawa T."/>
            <person name="Song J."/>
            <person name="Takazaki Y."/>
            <person name="Terasawa K."/>
            <person name="Tsugane M."/>
            <person name="Tsuji K."/>
            <person name="Ueda S."/>
            <person name="Waki K."/>
            <person name="Yamagata H."/>
            <person name="Yamamoto M."/>
            <person name="Yamamoto S."/>
            <person name="Yamane H."/>
            <person name="Yoshiki S."/>
            <person name="Yoshihara R."/>
            <person name="Yukawa K."/>
            <person name="Zhong H."/>
            <person name="Yano M."/>
            <person name="Yuan Q."/>
            <person name="Ouyang S."/>
            <person name="Liu J."/>
            <person name="Jones K.M."/>
            <person name="Gansberger K."/>
            <person name="Moffat K."/>
            <person name="Hill J."/>
            <person name="Bera J."/>
            <person name="Fadrosh D."/>
            <person name="Jin S."/>
            <person name="Johri S."/>
            <person name="Kim M."/>
            <person name="Overton L."/>
            <person name="Reardon M."/>
            <person name="Tsitrin T."/>
            <person name="Vuong H."/>
            <person name="Weaver B."/>
            <person name="Ciecko A."/>
            <person name="Tallon L."/>
            <person name="Jackson J."/>
            <person name="Pai G."/>
            <person name="Aken S.V."/>
            <person name="Utterback T."/>
            <person name="Reidmuller S."/>
            <person name="Feldblyum T."/>
            <person name="Hsiao J."/>
            <person name="Zismann V."/>
            <person name="Iobst S."/>
            <person name="de Vazeille A.R."/>
            <person name="Buell C.R."/>
            <person name="Ying K."/>
            <person name="Li Y."/>
            <person name="Lu T."/>
            <person name="Huang Y."/>
            <person name="Zhao Q."/>
            <person name="Feng Q."/>
            <person name="Zhang L."/>
            <person name="Zhu J."/>
            <person name="Weng Q."/>
            <person name="Mu J."/>
            <person name="Lu Y."/>
            <person name="Fan D."/>
            <person name="Liu Y."/>
            <person name="Guan J."/>
            <person name="Zhang Y."/>
            <person name="Yu S."/>
            <person name="Liu X."/>
            <person name="Zhang Y."/>
            <person name="Hong G."/>
            <person name="Han B."/>
            <person name="Choisne N."/>
            <person name="Demange N."/>
            <person name="Orjeda G."/>
            <person name="Samain S."/>
            <person name="Cattolico L."/>
            <person name="Pelletier E."/>
            <person name="Couloux A."/>
            <person name="Segurens B."/>
            <person name="Wincker P."/>
            <person name="D'Hont A."/>
            <person name="Scarpelli C."/>
            <person name="Weissenbach J."/>
            <person name="Salanoubat M."/>
            <person name="Quetier F."/>
            <person name="Yu Y."/>
            <person name="Kim H.R."/>
            <person name="Rambo T."/>
            <person name="Currie J."/>
            <person name="Collura K."/>
            <person name="Luo M."/>
            <person name="Yang T."/>
            <person name="Ammiraju J.S.S."/>
            <person name="Engler F."/>
            <person name="Soderlund C."/>
            <person name="Wing R.A."/>
            <person name="Palmer L.E."/>
            <person name="de la Bastide M."/>
            <person name="Spiegel L."/>
            <person name="Nascimento L."/>
            <person name="Zutavern T."/>
            <person name="O'Shaughnessy A."/>
            <person name="Dike S."/>
            <person name="Dedhia N."/>
            <person name="Preston R."/>
            <person name="Balija V."/>
            <person name="McCombie W.R."/>
            <person name="Chow T."/>
            <person name="Chen H."/>
            <person name="Chung M."/>
            <person name="Chen C."/>
            <person name="Shaw J."/>
            <person name="Wu H."/>
            <person name="Hsiao K."/>
            <person name="Chao Y."/>
            <person name="Chu M."/>
            <person name="Cheng C."/>
            <person name="Hour A."/>
            <person name="Lee P."/>
            <person name="Lin S."/>
            <person name="Lin Y."/>
            <person name="Liou J."/>
            <person name="Liu S."/>
            <person name="Hsing Y."/>
            <person name="Raghuvanshi S."/>
            <person name="Mohanty A."/>
            <person name="Bharti A.K."/>
            <person name="Gaur A."/>
            <person name="Gupta V."/>
            <person name="Kumar D."/>
            <person name="Ravi V."/>
            <person name="Vij S."/>
            <person name="Kapur A."/>
            <person name="Khurana P."/>
            <person name="Khurana P."/>
            <person name="Khurana J.P."/>
            <person name="Tyagi A.K."/>
            <person name="Gaikwad K."/>
            <person name="Singh A."/>
            <person name="Dalal V."/>
            <person name="Srivastava S."/>
            <person name="Dixit A."/>
            <person name="Pal A.K."/>
            <person name="Ghazi I.A."/>
            <person name="Yadav M."/>
            <person name="Pandit A."/>
            <person name="Bhargava A."/>
            <person name="Sureshbabu K."/>
            <person name="Batra K."/>
            <person name="Sharma T.R."/>
            <person name="Mohapatra T."/>
            <person name="Singh N.K."/>
            <person name="Messing J."/>
            <person name="Nelson A.B."/>
            <person name="Fuks G."/>
            <person name="Kavchok S."/>
            <person name="Keizer G."/>
            <person name="Linton E."/>
            <person name="Llaca V."/>
            <person name="Song R."/>
            <person name="Tanyolac B."/>
            <person name="Young S."/>
            <person name="Ho-Il K."/>
            <person name="Hahn J.H."/>
            <person name="Sangsakoo G."/>
            <person name="Vanavichit A."/>
            <person name="de Mattos Luiz.A.T."/>
            <person name="Zimmer P.D."/>
            <person name="Malone G."/>
            <person name="Dellagostin O."/>
            <person name="de Oliveira A.C."/>
            <person name="Bevan M."/>
            <person name="Bancroft I."/>
            <person name="Minx P."/>
            <person name="Cordum H."/>
            <person name="Wilson R."/>
            <person name="Cheng Z."/>
            <person name="Jin W."/>
            <person name="Jiang J."/>
            <person name="Leong S.A."/>
            <person name="Iwama H."/>
            <person name="Gojobori T."/>
            <person name="Itoh T."/>
            <person name="Niimura Y."/>
            <person name="Fujii Y."/>
            <person name="Habara T."/>
            <person name="Sakai H."/>
            <person name="Sato Y."/>
            <person name="Wilson G."/>
            <person name="Kumar K."/>
            <person name="McCouch S."/>
            <person name="Juretic N."/>
            <person name="Hoen D."/>
            <person name="Wright S."/>
            <person name="Bruskiewich R."/>
            <person name="Bureau T."/>
            <person name="Miyao A."/>
            <person name="Hirochika H."/>
            <person name="Nishikawa T."/>
            <person name="Kadowaki K."/>
            <person name="Sugiura M."/>
            <person name="Burr B."/>
            <person name="Sasaki T."/>
        </authorList>
    </citation>
    <scope>NUCLEOTIDE SEQUENCE [LARGE SCALE GENOMIC DNA]</scope>
    <source>
        <strain evidence="4">cv. Nipponbare</strain>
    </source>
</reference>
<evidence type="ECO:0000313" key="3">
    <source>
        <dbReference type="EMBL" id="BAD10158.1"/>
    </source>
</evidence>
<accession>Q6Z525</accession>
<dbReference type="EMBL" id="AP004702">
    <property type="protein sequence ID" value="BAD09872.1"/>
    <property type="molecule type" value="Genomic_DNA"/>
</dbReference>
<reference evidence="3" key="2">
    <citation type="submission" date="2002-05" db="EMBL/GenBank/DDBJ databases">
        <title>Oryza sativa nipponbare(GA3) genomic DNA, chromosome 8, BAC clone:OSJNBa0016C11.</title>
        <authorList>
            <person name="Sasaki T."/>
            <person name="Matsumoto T."/>
            <person name="Katayose Y."/>
        </authorList>
    </citation>
    <scope>NUCLEOTIDE SEQUENCE</scope>
</reference>
<evidence type="ECO:0000313" key="2">
    <source>
        <dbReference type="EMBL" id="BAD09872.1"/>
    </source>
</evidence>
<sequence length="169" mass="18182">MPLYESFCPRNAIAVTTLSFGEDGSAAARGGAEELWRPPAGGRDAQIHLRTSPASILNDVQIHLRTATESASTSTVSLRHSRSSSGRERERREGPLTVVEGEKSPGAGARGRQRWRRRKLEGEDDRGAPSEDVRGGAATVSILLIAADDGRRGGRGVVEVEGRKRSGRR</sequence>
<feature type="region of interest" description="Disordered" evidence="1">
    <location>
        <begin position="24"/>
        <end position="43"/>
    </location>
</feature>
<dbReference type="Proteomes" id="UP000000763">
    <property type="component" value="Chromosome 8"/>
</dbReference>
<organism evidence="3 4">
    <name type="scientific">Oryza sativa subsp. japonica</name>
    <name type="common">Rice</name>
    <dbReference type="NCBI Taxonomy" id="39947"/>
    <lineage>
        <taxon>Eukaryota</taxon>
        <taxon>Viridiplantae</taxon>
        <taxon>Streptophyta</taxon>
        <taxon>Embryophyta</taxon>
        <taxon>Tracheophyta</taxon>
        <taxon>Spermatophyta</taxon>
        <taxon>Magnoliopsida</taxon>
        <taxon>Liliopsida</taxon>
        <taxon>Poales</taxon>
        <taxon>Poaceae</taxon>
        <taxon>BOP clade</taxon>
        <taxon>Oryzoideae</taxon>
        <taxon>Oryzeae</taxon>
        <taxon>Oryzinae</taxon>
        <taxon>Oryza</taxon>
        <taxon>Oryza sativa</taxon>
    </lineage>
</organism>
<reference evidence="4" key="4">
    <citation type="journal article" date="2008" name="Nucleic Acids Res.">
        <title>The rice annotation project database (RAP-DB): 2008 update.</title>
        <authorList>
            <consortium name="The rice annotation project (RAP)"/>
        </authorList>
    </citation>
    <scope>GENOME REANNOTATION</scope>
    <source>
        <strain evidence="4">cv. Nipponbare</strain>
    </source>
</reference>
<proteinExistence type="predicted"/>
<evidence type="ECO:0000256" key="1">
    <source>
        <dbReference type="SAM" id="MobiDB-lite"/>
    </source>
</evidence>
<feature type="compositionally biased region" description="Basic and acidic residues" evidence="1">
    <location>
        <begin position="125"/>
        <end position="134"/>
    </location>
</feature>
<feature type="compositionally biased region" description="Basic and acidic residues" evidence="1">
    <location>
        <begin position="85"/>
        <end position="94"/>
    </location>
</feature>
<gene>
    <name evidence="3" type="ORF">OSJNBa0016C11.36</name>
    <name evidence="2" type="ORF">P0524F03.5</name>
</gene>
<reference evidence="2" key="1">
    <citation type="submission" date="2002-01" db="EMBL/GenBank/DDBJ databases">
        <title>Oryza sativa nipponbare(GA3) genomic DNA, chromosome 8, PAC clone:P0524F03.</title>
        <authorList>
            <person name="Sasaki T."/>
            <person name="Matsumoto T."/>
            <person name="Yamamoto K."/>
        </authorList>
    </citation>
    <scope>NUCLEOTIDE SEQUENCE</scope>
</reference>